<evidence type="ECO:0000256" key="5">
    <source>
        <dbReference type="ARBA" id="ARBA00022989"/>
    </source>
</evidence>
<feature type="transmembrane region" description="Helical" evidence="7">
    <location>
        <begin position="229"/>
        <end position="246"/>
    </location>
</feature>
<dbReference type="SUPFAM" id="SSF103473">
    <property type="entry name" value="MFS general substrate transporter"/>
    <property type="match status" value="1"/>
</dbReference>
<dbReference type="InterPro" id="IPR050171">
    <property type="entry name" value="MFS_Transporters"/>
</dbReference>
<dbReference type="Pfam" id="PF07690">
    <property type="entry name" value="MFS_1"/>
    <property type="match status" value="2"/>
</dbReference>
<reference evidence="10" key="1">
    <citation type="journal article" date="2019" name="Int. J. Syst. Evol. Microbiol.">
        <title>The Global Catalogue of Microorganisms (GCM) 10K type strain sequencing project: providing services to taxonomists for standard genome sequencing and annotation.</title>
        <authorList>
            <consortium name="The Broad Institute Genomics Platform"/>
            <consortium name="The Broad Institute Genome Sequencing Center for Infectious Disease"/>
            <person name="Wu L."/>
            <person name="Ma J."/>
        </authorList>
    </citation>
    <scope>NUCLEOTIDE SEQUENCE [LARGE SCALE GENOMIC DNA]</scope>
    <source>
        <strain evidence="10">JCM 19015</strain>
    </source>
</reference>
<comment type="caution">
    <text evidence="9">The sequence shown here is derived from an EMBL/GenBank/DDBJ whole genome shotgun (WGS) entry which is preliminary data.</text>
</comment>
<evidence type="ECO:0000256" key="3">
    <source>
        <dbReference type="ARBA" id="ARBA00022475"/>
    </source>
</evidence>
<sequence length="432" mass="43763">MVTETWEPARLAAGRRAWRLTLVGTLVSSLGTGLTLPFLFVYLHGVRDLSLPLAGAVVAVGAVAAFALSPLSGAFGDRVGLGRLLVTGLVVQGVGTALLAVPAGAGAAFVAVACTAAGNSLVFPALNGLVAAQLPPVARTRAYALRFGVLNAGIGIGGLVSGSVVSLQHPASFQLVYLADAVSTLLFAALVGIGMRHSPGFRGVRGRPAAEGEAPAPSRGYRTVLANRPFVGFLLCSFLFSLFGYAQLDGPWAAFATASAGAEPRAVGIAFAVNTATIVLCQLGVVRLTGRWRRSRLLLTAAALWACAWLVTALAASPALRGLPAAVALAVSLGVFGLGETLFSPVAGGLPNDLASEDLRARYNALGSATWSVAGFVGPPMAGLLLGTGTPTLWVVVVTAGMVVAALGALVLGRVLPESVDRPRTAVEATGT</sequence>
<protein>
    <recommendedName>
        <fullName evidence="8">Major facilitator superfamily (MFS) profile domain-containing protein</fullName>
    </recommendedName>
</protein>
<evidence type="ECO:0000259" key="8">
    <source>
        <dbReference type="PROSITE" id="PS50850"/>
    </source>
</evidence>
<feature type="transmembrane region" description="Helical" evidence="7">
    <location>
        <begin position="171"/>
        <end position="195"/>
    </location>
</feature>
<evidence type="ECO:0000256" key="2">
    <source>
        <dbReference type="ARBA" id="ARBA00022448"/>
    </source>
</evidence>
<dbReference type="Proteomes" id="UP001500121">
    <property type="component" value="Unassembled WGS sequence"/>
</dbReference>
<evidence type="ECO:0000256" key="1">
    <source>
        <dbReference type="ARBA" id="ARBA00004651"/>
    </source>
</evidence>
<dbReference type="InterPro" id="IPR020846">
    <property type="entry name" value="MFS_dom"/>
</dbReference>
<feature type="domain" description="Major facilitator superfamily (MFS) profile" evidence="8">
    <location>
        <begin position="17"/>
        <end position="420"/>
    </location>
</feature>
<proteinExistence type="predicted"/>
<dbReference type="PANTHER" id="PTHR23517">
    <property type="entry name" value="RESISTANCE PROTEIN MDTM, PUTATIVE-RELATED-RELATED"/>
    <property type="match status" value="1"/>
</dbReference>
<evidence type="ECO:0000313" key="10">
    <source>
        <dbReference type="Proteomes" id="UP001500121"/>
    </source>
</evidence>
<dbReference type="PROSITE" id="PS50850">
    <property type="entry name" value="MFS"/>
    <property type="match status" value="1"/>
</dbReference>
<dbReference type="InterPro" id="IPR036259">
    <property type="entry name" value="MFS_trans_sf"/>
</dbReference>
<keyword evidence="5 7" id="KW-1133">Transmembrane helix</keyword>
<keyword evidence="2" id="KW-0813">Transport</keyword>
<feature type="transmembrane region" description="Helical" evidence="7">
    <location>
        <begin position="266"/>
        <end position="285"/>
    </location>
</feature>
<evidence type="ECO:0000256" key="7">
    <source>
        <dbReference type="SAM" id="Phobius"/>
    </source>
</evidence>
<keyword evidence="10" id="KW-1185">Reference proteome</keyword>
<keyword evidence="3" id="KW-1003">Cell membrane</keyword>
<feature type="transmembrane region" description="Helical" evidence="7">
    <location>
        <begin position="80"/>
        <end position="101"/>
    </location>
</feature>
<organism evidence="9 10">
    <name type="scientific">Amnibacterium soli</name>
    <dbReference type="NCBI Taxonomy" id="1282736"/>
    <lineage>
        <taxon>Bacteria</taxon>
        <taxon>Bacillati</taxon>
        <taxon>Actinomycetota</taxon>
        <taxon>Actinomycetes</taxon>
        <taxon>Micrococcales</taxon>
        <taxon>Microbacteriaceae</taxon>
        <taxon>Amnibacterium</taxon>
    </lineage>
</organism>
<evidence type="ECO:0000256" key="4">
    <source>
        <dbReference type="ARBA" id="ARBA00022692"/>
    </source>
</evidence>
<keyword evidence="6 7" id="KW-0472">Membrane</keyword>
<dbReference type="InterPro" id="IPR011701">
    <property type="entry name" value="MFS"/>
</dbReference>
<comment type="subcellular location">
    <subcellularLocation>
        <location evidence="1">Cell membrane</location>
        <topology evidence="1">Multi-pass membrane protein</topology>
    </subcellularLocation>
</comment>
<feature type="transmembrane region" description="Helical" evidence="7">
    <location>
        <begin position="363"/>
        <end position="386"/>
    </location>
</feature>
<feature type="transmembrane region" description="Helical" evidence="7">
    <location>
        <begin position="322"/>
        <end position="343"/>
    </location>
</feature>
<evidence type="ECO:0000313" key="9">
    <source>
        <dbReference type="EMBL" id="GAA4752583.1"/>
    </source>
</evidence>
<feature type="transmembrane region" description="Helical" evidence="7">
    <location>
        <begin position="143"/>
        <end position="165"/>
    </location>
</feature>
<feature type="transmembrane region" description="Helical" evidence="7">
    <location>
        <begin position="392"/>
        <end position="416"/>
    </location>
</feature>
<feature type="transmembrane region" description="Helical" evidence="7">
    <location>
        <begin position="297"/>
        <end position="316"/>
    </location>
</feature>
<keyword evidence="4 7" id="KW-0812">Transmembrane</keyword>
<accession>A0ABP8ZCE9</accession>
<dbReference type="Gene3D" id="1.20.1250.20">
    <property type="entry name" value="MFS general substrate transporter like domains"/>
    <property type="match status" value="2"/>
</dbReference>
<feature type="transmembrane region" description="Helical" evidence="7">
    <location>
        <begin position="20"/>
        <end position="43"/>
    </location>
</feature>
<gene>
    <name evidence="9" type="ORF">GCM10025783_26800</name>
</gene>
<feature type="transmembrane region" description="Helical" evidence="7">
    <location>
        <begin position="107"/>
        <end position="131"/>
    </location>
</feature>
<feature type="transmembrane region" description="Helical" evidence="7">
    <location>
        <begin position="49"/>
        <end position="68"/>
    </location>
</feature>
<name>A0ABP8ZCE9_9MICO</name>
<evidence type="ECO:0000256" key="6">
    <source>
        <dbReference type="ARBA" id="ARBA00023136"/>
    </source>
</evidence>
<dbReference type="EMBL" id="BAABLP010000006">
    <property type="protein sequence ID" value="GAA4752583.1"/>
    <property type="molecule type" value="Genomic_DNA"/>
</dbReference>
<dbReference type="PANTHER" id="PTHR23517:SF2">
    <property type="entry name" value="MULTIDRUG RESISTANCE PROTEIN MDTH"/>
    <property type="match status" value="1"/>
</dbReference>